<comment type="caution">
    <text evidence="1">The sequence shown here is derived from an EMBL/GenBank/DDBJ whole genome shotgun (WGS) entry which is preliminary data.</text>
</comment>
<proteinExistence type="predicted"/>
<keyword evidence="2" id="KW-1185">Reference proteome</keyword>
<accession>A0ABD0QRW1</accession>
<evidence type="ECO:0000313" key="1">
    <source>
        <dbReference type="EMBL" id="KAL0188455.1"/>
    </source>
</evidence>
<reference evidence="1 2" key="1">
    <citation type="submission" date="2024-05" db="EMBL/GenBank/DDBJ databases">
        <title>Genome sequencing and assembly of Indian major carp, Cirrhinus mrigala (Hamilton, 1822).</title>
        <authorList>
            <person name="Mohindra V."/>
            <person name="Chowdhury L.M."/>
            <person name="Lal K."/>
            <person name="Jena J.K."/>
        </authorList>
    </citation>
    <scope>NUCLEOTIDE SEQUENCE [LARGE SCALE GENOMIC DNA]</scope>
    <source>
        <strain evidence="1">CM1030</strain>
        <tissue evidence="1">Blood</tissue>
    </source>
</reference>
<protein>
    <submittedName>
        <fullName evidence="1">Uncharacterized protein</fullName>
    </submittedName>
</protein>
<dbReference type="EMBL" id="JAMKFB020000007">
    <property type="protein sequence ID" value="KAL0188455.1"/>
    <property type="molecule type" value="Genomic_DNA"/>
</dbReference>
<evidence type="ECO:0000313" key="2">
    <source>
        <dbReference type="Proteomes" id="UP001529510"/>
    </source>
</evidence>
<name>A0ABD0QRW1_CIRMR</name>
<gene>
    <name evidence="1" type="ORF">M9458_015554</name>
</gene>
<dbReference type="AlphaFoldDB" id="A0ABD0QRW1"/>
<dbReference type="Proteomes" id="UP001529510">
    <property type="component" value="Unassembled WGS sequence"/>
</dbReference>
<sequence>MAAFPKSRPIMDAVLESCLVMAAFPESRPVMAAVRPVMAVVPESRPVMAVVPESRPIMDTIPNDAVSALSTTADSALSSTEVVTLSNPPVAMLLNPLAATHTGPDICLRNRCCALCPACDDYGHSMRLGRTIAIASPELADSAAEPPEAVELILALESVPEYIPVPEPSPHLEFTPELAPFLESAPELSPVPEPTVEPPEMVAVFTSAPLKAWAPTYEVFVCPDVVMETVCESSVIPVSAIEAQKAMNI</sequence>
<organism evidence="1 2">
    <name type="scientific">Cirrhinus mrigala</name>
    <name type="common">Mrigala</name>
    <dbReference type="NCBI Taxonomy" id="683832"/>
    <lineage>
        <taxon>Eukaryota</taxon>
        <taxon>Metazoa</taxon>
        <taxon>Chordata</taxon>
        <taxon>Craniata</taxon>
        <taxon>Vertebrata</taxon>
        <taxon>Euteleostomi</taxon>
        <taxon>Actinopterygii</taxon>
        <taxon>Neopterygii</taxon>
        <taxon>Teleostei</taxon>
        <taxon>Ostariophysi</taxon>
        <taxon>Cypriniformes</taxon>
        <taxon>Cyprinidae</taxon>
        <taxon>Labeoninae</taxon>
        <taxon>Labeonini</taxon>
        <taxon>Cirrhinus</taxon>
    </lineage>
</organism>